<reference evidence="2 3" key="1">
    <citation type="submission" date="2016-10" db="EMBL/GenBank/DDBJ databases">
        <authorList>
            <person name="Cai Z."/>
        </authorList>
    </citation>
    <scope>NUCLEOTIDE SEQUENCE [LARGE SCALE GENOMIC DNA]</scope>
</reference>
<name>A0A383VUG1_TETOB</name>
<dbReference type="AlphaFoldDB" id="A0A383VUG1"/>
<evidence type="ECO:0000313" key="2">
    <source>
        <dbReference type="EMBL" id="SZX69138.1"/>
    </source>
</evidence>
<gene>
    <name evidence="2" type="ORF">BQ4739_LOCUS9437</name>
</gene>
<dbReference type="EMBL" id="FNXT01000906">
    <property type="protein sequence ID" value="SZX69138.1"/>
    <property type="molecule type" value="Genomic_DNA"/>
</dbReference>
<feature type="compositionally biased region" description="Basic and acidic residues" evidence="1">
    <location>
        <begin position="88"/>
        <end position="102"/>
    </location>
</feature>
<protein>
    <submittedName>
        <fullName evidence="2">Uncharacterized protein</fullName>
    </submittedName>
</protein>
<feature type="region of interest" description="Disordered" evidence="1">
    <location>
        <begin position="72"/>
        <end position="120"/>
    </location>
</feature>
<evidence type="ECO:0000313" key="3">
    <source>
        <dbReference type="Proteomes" id="UP000256970"/>
    </source>
</evidence>
<feature type="compositionally biased region" description="Polar residues" evidence="1">
    <location>
        <begin position="105"/>
        <end position="120"/>
    </location>
</feature>
<organism evidence="2 3">
    <name type="scientific">Tetradesmus obliquus</name>
    <name type="common">Green alga</name>
    <name type="synonym">Acutodesmus obliquus</name>
    <dbReference type="NCBI Taxonomy" id="3088"/>
    <lineage>
        <taxon>Eukaryota</taxon>
        <taxon>Viridiplantae</taxon>
        <taxon>Chlorophyta</taxon>
        <taxon>core chlorophytes</taxon>
        <taxon>Chlorophyceae</taxon>
        <taxon>CS clade</taxon>
        <taxon>Sphaeropleales</taxon>
        <taxon>Scenedesmaceae</taxon>
        <taxon>Tetradesmus</taxon>
    </lineage>
</organism>
<keyword evidence="3" id="KW-1185">Reference proteome</keyword>
<accession>A0A383VUG1</accession>
<sequence length="120" mass="12899">MALKINAYAQVATGASRTRAVTVCSVHTSQQQASRRAVLGGLATGLLLTATRAADARDYKAALAEKEARKAKLRGTAESMKSSGKDQQTFKESDYMVSEEARTPNVHSRQNEGAKTQENV</sequence>
<evidence type="ECO:0000256" key="1">
    <source>
        <dbReference type="SAM" id="MobiDB-lite"/>
    </source>
</evidence>
<proteinExistence type="predicted"/>
<dbReference type="Proteomes" id="UP000256970">
    <property type="component" value="Unassembled WGS sequence"/>
</dbReference>